<evidence type="ECO:0000256" key="1">
    <source>
        <dbReference type="SAM" id="MobiDB-lite"/>
    </source>
</evidence>
<protein>
    <submittedName>
        <fullName evidence="2">Putative enzyme of phenylacetate metabolism, PaaB family</fullName>
    </submittedName>
</protein>
<organism evidence="2 3">
    <name type="scientific">Natranaeroarchaeum sulfidigenes</name>
    <dbReference type="NCBI Taxonomy" id="2784880"/>
    <lineage>
        <taxon>Archaea</taxon>
        <taxon>Methanobacteriati</taxon>
        <taxon>Methanobacteriota</taxon>
        <taxon>Stenosarchaea group</taxon>
        <taxon>Halobacteria</taxon>
        <taxon>Halobacteriales</taxon>
        <taxon>Natronoarchaeaceae</taxon>
        <taxon>Natranaeroarchaeum</taxon>
    </lineage>
</organism>
<gene>
    <name evidence="2" type="ORF">AArcS_1229</name>
</gene>
<feature type="region of interest" description="Disordered" evidence="1">
    <location>
        <begin position="1"/>
        <end position="21"/>
    </location>
</feature>
<name>A0A897MWB1_9EURY</name>
<keyword evidence="3" id="KW-1185">Reference proteome</keyword>
<dbReference type="Proteomes" id="UP000663586">
    <property type="component" value="Chromosome"/>
</dbReference>
<proteinExistence type="predicted"/>
<feature type="compositionally biased region" description="Basic and acidic residues" evidence="1">
    <location>
        <begin position="10"/>
        <end position="21"/>
    </location>
</feature>
<dbReference type="Pfam" id="PF06243">
    <property type="entry name" value="PaaB"/>
    <property type="match status" value="1"/>
</dbReference>
<dbReference type="AlphaFoldDB" id="A0A897MWB1"/>
<evidence type="ECO:0000313" key="3">
    <source>
        <dbReference type="Proteomes" id="UP000663586"/>
    </source>
</evidence>
<dbReference type="GeneID" id="70684612"/>
<dbReference type="EMBL" id="CP064786">
    <property type="protein sequence ID" value="QSG02446.1"/>
    <property type="molecule type" value="Genomic_DNA"/>
</dbReference>
<reference evidence="2" key="1">
    <citation type="submission" date="2020-11" db="EMBL/GenBank/DDBJ databases">
        <title>Carbohydrate-dependent, anaerobic sulfur respiration: A novel catabolism in halophilic archaea.</title>
        <authorList>
            <person name="Sorokin D.Y."/>
            <person name="Messina E."/>
            <person name="Smedile F."/>
            <person name="La Cono V."/>
            <person name="Hallsworth J.E."/>
            <person name="Yakimov M.M."/>
        </authorList>
    </citation>
    <scope>NUCLEOTIDE SEQUENCE</scope>
    <source>
        <strain evidence="2">AArc-S</strain>
    </source>
</reference>
<sequence length="105" mass="11647">MSEGSTQVEKASRARIDDESRGDDLAEWELFLRNDEDAKMTHVGSVSAATAEAAHEHASKLFGWFASDVWICPAEEMHRFSTHSLGPKGEDATPEDGTEPRTHEF</sequence>
<dbReference type="NCBIfam" id="TIGR04031">
    <property type="entry name" value="Htur_1727_fam"/>
    <property type="match status" value="1"/>
</dbReference>
<dbReference type="InterPro" id="IPR023976">
    <property type="entry name" value="CHP04031_Htur1727"/>
</dbReference>
<dbReference type="KEGG" id="hara:AArcS_1229"/>
<evidence type="ECO:0000313" key="2">
    <source>
        <dbReference type="EMBL" id="QSG02446.1"/>
    </source>
</evidence>
<dbReference type="Gene3D" id="3.10.20.520">
    <property type="entry name" value="Phenylacetic acid degradation B"/>
    <property type="match status" value="1"/>
</dbReference>
<dbReference type="RefSeq" id="WP_238479594.1">
    <property type="nucleotide sequence ID" value="NZ_CP064786.1"/>
</dbReference>
<dbReference type="InterPro" id="IPR038693">
    <property type="entry name" value="PaaB_sf"/>
</dbReference>
<dbReference type="InterPro" id="IPR009359">
    <property type="entry name" value="PaaB"/>
</dbReference>
<feature type="region of interest" description="Disordered" evidence="1">
    <location>
        <begin position="81"/>
        <end position="105"/>
    </location>
</feature>
<accession>A0A897MWB1</accession>